<proteinExistence type="predicted"/>
<reference evidence="2 3" key="1">
    <citation type="journal article" date="2023" name="Sci. Data">
        <title>Genome assembly of the Korean intertidal mud-creeper Batillaria attramentaria.</title>
        <authorList>
            <person name="Patra A.K."/>
            <person name="Ho P.T."/>
            <person name="Jun S."/>
            <person name="Lee S.J."/>
            <person name="Kim Y."/>
            <person name="Won Y.J."/>
        </authorList>
    </citation>
    <scope>NUCLEOTIDE SEQUENCE [LARGE SCALE GENOMIC DNA]</scope>
    <source>
        <strain evidence="2">Wonlab-2016</strain>
    </source>
</reference>
<dbReference type="Proteomes" id="UP001519460">
    <property type="component" value="Unassembled WGS sequence"/>
</dbReference>
<comment type="caution">
    <text evidence="2">The sequence shown here is derived from an EMBL/GenBank/DDBJ whole genome shotgun (WGS) entry which is preliminary data.</text>
</comment>
<dbReference type="EMBL" id="JACVVK020000308">
    <property type="protein sequence ID" value="KAK7479181.1"/>
    <property type="molecule type" value="Genomic_DNA"/>
</dbReference>
<protein>
    <submittedName>
        <fullName evidence="2">Uncharacterized protein</fullName>
    </submittedName>
</protein>
<feature type="region of interest" description="Disordered" evidence="1">
    <location>
        <begin position="56"/>
        <end position="82"/>
    </location>
</feature>
<dbReference type="AlphaFoldDB" id="A0ABD0JVU1"/>
<gene>
    <name evidence="2" type="ORF">BaRGS_00029525</name>
</gene>
<evidence type="ECO:0000313" key="3">
    <source>
        <dbReference type="Proteomes" id="UP001519460"/>
    </source>
</evidence>
<evidence type="ECO:0000313" key="2">
    <source>
        <dbReference type="EMBL" id="KAK7479181.1"/>
    </source>
</evidence>
<name>A0ABD0JVU1_9CAEN</name>
<sequence>MTAMSTEAVTDGKLRSTFYATLKKCLLSLFQLGEASQAATSRSPYLTFAEFDCDTAGSRKKKRTQTPTDKRPSYLRVTLSAR</sequence>
<accession>A0ABD0JVU1</accession>
<keyword evidence="3" id="KW-1185">Reference proteome</keyword>
<organism evidence="2 3">
    <name type="scientific">Batillaria attramentaria</name>
    <dbReference type="NCBI Taxonomy" id="370345"/>
    <lineage>
        <taxon>Eukaryota</taxon>
        <taxon>Metazoa</taxon>
        <taxon>Spiralia</taxon>
        <taxon>Lophotrochozoa</taxon>
        <taxon>Mollusca</taxon>
        <taxon>Gastropoda</taxon>
        <taxon>Caenogastropoda</taxon>
        <taxon>Sorbeoconcha</taxon>
        <taxon>Cerithioidea</taxon>
        <taxon>Batillariidae</taxon>
        <taxon>Batillaria</taxon>
    </lineage>
</organism>
<evidence type="ECO:0000256" key="1">
    <source>
        <dbReference type="SAM" id="MobiDB-lite"/>
    </source>
</evidence>